<dbReference type="PANTHER" id="PTHR34989">
    <property type="entry name" value="PROTEIN HDED"/>
    <property type="match status" value="1"/>
</dbReference>
<keyword evidence="1" id="KW-0472">Membrane</keyword>
<feature type="transmembrane region" description="Helical" evidence="1">
    <location>
        <begin position="134"/>
        <end position="153"/>
    </location>
</feature>
<keyword evidence="1" id="KW-0812">Transmembrane</keyword>
<keyword evidence="1" id="KW-1133">Transmembrane helix</keyword>
<sequence>MAEYTDEQYVSEERTESMPARRPLAIAGIVLGAIGVLAIIAPFLAGISIAYAIGALLVVSGVVNAAHAVTAGSWRGRLWQVALSAVSLIAGLLVLANPVVGVASLTLLLIAYLVVDGVAELVVAARMAGAGRGWIAASGALSLILGLALWAGFPADAGWVLGVFVGASLLATGISMLLVAYGGRTAGSTAATPM</sequence>
<feature type="transmembrane region" description="Helical" evidence="1">
    <location>
        <begin position="24"/>
        <end position="43"/>
    </location>
</feature>
<feature type="transmembrane region" description="Helical" evidence="1">
    <location>
        <begin position="159"/>
        <end position="181"/>
    </location>
</feature>
<reference evidence="2 3" key="1">
    <citation type="journal article" date="2019" name="Int. J. Syst. Evol. Microbiol.">
        <title>The Global Catalogue of Microorganisms (GCM) 10K type strain sequencing project: providing services to taxonomists for standard genome sequencing and annotation.</title>
        <authorList>
            <consortium name="The Broad Institute Genomics Platform"/>
            <consortium name="The Broad Institute Genome Sequencing Center for Infectious Disease"/>
            <person name="Wu L."/>
            <person name="Ma J."/>
        </authorList>
    </citation>
    <scope>NUCLEOTIDE SEQUENCE [LARGE SCALE GENOMIC DNA]</scope>
    <source>
        <strain evidence="2 3">CGMCC 1.15824</strain>
    </source>
</reference>
<evidence type="ECO:0000256" key="1">
    <source>
        <dbReference type="SAM" id="Phobius"/>
    </source>
</evidence>
<evidence type="ECO:0000313" key="3">
    <source>
        <dbReference type="Proteomes" id="UP001595925"/>
    </source>
</evidence>
<dbReference type="PANTHER" id="PTHR34989:SF1">
    <property type="entry name" value="PROTEIN HDED"/>
    <property type="match status" value="1"/>
</dbReference>
<protein>
    <submittedName>
        <fullName evidence="2">HdeD family acid-resistance protein</fullName>
    </submittedName>
</protein>
<feature type="transmembrane region" description="Helical" evidence="1">
    <location>
        <begin position="49"/>
        <end position="66"/>
    </location>
</feature>
<dbReference type="AlphaFoldDB" id="A0ABD5QD67"/>
<dbReference type="EMBL" id="JBHSJG010000029">
    <property type="protein sequence ID" value="MFC4987642.1"/>
    <property type="molecule type" value="Genomic_DNA"/>
</dbReference>
<keyword evidence="3" id="KW-1185">Reference proteome</keyword>
<organism evidence="2 3">
    <name type="scientific">Saliphagus infecundisoli</name>
    <dbReference type="NCBI Taxonomy" id="1849069"/>
    <lineage>
        <taxon>Archaea</taxon>
        <taxon>Methanobacteriati</taxon>
        <taxon>Methanobacteriota</taxon>
        <taxon>Stenosarchaea group</taxon>
        <taxon>Halobacteria</taxon>
        <taxon>Halobacteriales</taxon>
        <taxon>Natrialbaceae</taxon>
        <taxon>Saliphagus</taxon>
    </lineage>
</organism>
<comment type="caution">
    <text evidence="2">The sequence shown here is derived from an EMBL/GenBank/DDBJ whole genome shotgun (WGS) entry which is preliminary data.</text>
</comment>
<dbReference type="InterPro" id="IPR052712">
    <property type="entry name" value="Acid_resist_chaperone_HdeD"/>
</dbReference>
<dbReference type="InterPro" id="IPR005325">
    <property type="entry name" value="DUF308_memb"/>
</dbReference>
<proteinExistence type="predicted"/>
<feature type="transmembrane region" description="Helical" evidence="1">
    <location>
        <begin position="102"/>
        <end position="122"/>
    </location>
</feature>
<dbReference type="Pfam" id="PF03729">
    <property type="entry name" value="DUF308"/>
    <property type="match status" value="1"/>
</dbReference>
<feature type="transmembrane region" description="Helical" evidence="1">
    <location>
        <begin position="78"/>
        <end position="96"/>
    </location>
</feature>
<dbReference type="Proteomes" id="UP001595925">
    <property type="component" value="Unassembled WGS sequence"/>
</dbReference>
<evidence type="ECO:0000313" key="2">
    <source>
        <dbReference type="EMBL" id="MFC4987642.1"/>
    </source>
</evidence>
<gene>
    <name evidence="2" type="ORF">ACFPFO_07680</name>
</gene>
<accession>A0ABD5QD67</accession>
<name>A0ABD5QD67_9EURY</name>
<dbReference type="RefSeq" id="WP_318247891.1">
    <property type="nucleotide sequence ID" value="NZ_JAIVEF010000002.1"/>
</dbReference>